<dbReference type="EMBL" id="VFOV01000001">
    <property type="protein sequence ID" value="TQL69768.1"/>
    <property type="molecule type" value="Genomic_DNA"/>
</dbReference>
<name>A0A543AAY9_9ACTN</name>
<dbReference type="InterPro" id="IPR023476">
    <property type="entry name" value="Pep_tRNA_hydro_II_dom_sf"/>
</dbReference>
<organism evidence="1 2">
    <name type="scientific">Nocardioides albertanoniae</name>
    <dbReference type="NCBI Taxonomy" id="1175486"/>
    <lineage>
        <taxon>Bacteria</taxon>
        <taxon>Bacillati</taxon>
        <taxon>Actinomycetota</taxon>
        <taxon>Actinomycetes</taxon>
        <taxon>Propionibacteriales</taxon>
        <taxon>Nocardioidaceae</taxon>
        <taxon>Nocardioides</taxon>
    </lineage>
</organism>
<dbReference type="InterPro" id="IPR018988">
    <property type="entry name" value="DUF2000"/>
</dbReference>
<sequence length="151" mass="15996">MTTAQMTSGEPATGPHFDTKVVVVLNHDLAPWQELNVTAFLMSGIATSAPGLVGEVYRDGDDTEYLPMLRQPVMVMTGDSALLAKARGKASTRDDVSLAVYTRDLFTTSHDEANRAAVAAVAAADLDLVGIALRGPRNAVDRIVKGAGFHD</sequence>
<dbReference type="RefSeq" id="WP_211352484.1">
    <property type="nucleotide sequence ID" value="NZ_VFOV01000001.1"/>
</dbReference>
<protein>
    <recommendedName>
        <fullName evidence="3">DUF2000 family protein</fullName>
    </recommendedName>
</protein>
<gene>
    <name evidence="1" type="ORF">FB381_3684</name>
</gene>
<dbReference type="Proteomes" id="UP000320209">
    <property type="component" value="Unassembled WGS sequence"/>
</dbReference>
<evidence type="ECO:0000313" key="2">
    <source>
        <dbReference type="Proteomes" id="UP000320209"/>
    </source>
</evidence>
<dbReference type="AlphaFoldDB" id="A0A543AAY9"/>
<dbReference type="Pfam" id="PF09391">
    <property type="entry name" value="DUF2000"/>
    <property type="match status" value="1"/>
</dbReference>
<proteinExistence type="predicted"/>
<evidence type="ECO:0008006" key="3">
    <source>
        <dbReference type="Google" id="ProtNLM"/>
    </source>
</evidence>
<dbReference type="SUPFAM" id="SSF102462">
    <property type="entry name" value="Peptidyl-tRNA hydrolase II"/>
    <property type="match status" value="1"/>
</dbReference>
<keyword evidence="2" id="KW-1185">Reference proteome</keyword>
<accession>A0A543AAY9</accession>
<reference evidence="1 2" key="1">
    <citation type="submission" date="2019-06" db="EMBL/GenBank/DDBJ databases">
        <title>Sequencing the genomes of 1000 actinobacteria strains.</title>
        <authorList>
            <person name="Klenk H.-P."/>
        </authorList>
    </citation>
    <scope>NUCLEOTIDE SEQUENCE [LARGE SCALE GENOMIC DNA]</scope>
    <source>
        <strain evidence="1 2">DSM 25218</strain>
    </source>
</reference>
<evidence type="ECO:0000313" key="1">
    <source>
        <dbReference type="EMBL" id="TQL69768.1"/>
    </source>
</evidence>
<comment type="caution">
    <text evidence="1">The sequence shown here is derived from an EMBL/GenBank/DDBJ whole genome shotgun (WGS) entry which is preliminary data.</text>
</comment>
<dbReference type="Gene3D" id="3.40.1490.10">
    <property type="entry name" value="Bit1"/>
    <property type="match status" value="1"/>
</dbReference>